<dbReference type="Pfam" id="PF00501">
    <property type="entry name" value="AMP-binding"/>
    <property type="match status" value="1"/>
</dbReference>
<dbReference type="GO" id="GO:0006631">
    <property type="term" value="P:fatty acid metabolic process"/>
    <property type="evidence" value="ECO:0007669"/>
    <property type="project" value="TreeGrafter"/>
</dbReference>
<keyword evidence="6" id="KW-1185">Reference proteome</keyword>
<reference evidence="5 6" key="1">
    <citation type="submission" date="2020-04" db="EMBL/GenBank/DDBJ databases">
        <title>Gordonia sp. nov. TBRC 11910.</title>
        <authorList>
            <person name="Suriyachadkun C."/>
        </authorList>
    </citation>
    <scope>NUCLEOTIDE SEQUENCE [LARGE SCALE GENOMIC DNA]</scope>
    <source>
        <strain evidence="5 6">TBRC 11910</strain>
    </source>
</reference>
<evidence type="ECO:0000259" key="4">
    <source>
        <dbReference type="Pfam" id="PF13193"/>
    </source>
</evidence>
<dbReference type="Proteomes" id="UP000550729">
    <property type="component" value="Unassembled WGS sequence"/>
</dbReference>
<dbReference type="PANTHER" id="PTHR43201">
    <property type="entry name" value="ACYL-COA SYNTHETASE"/>
    <property type="match status" value="1"/>
</dbReference>
<dbReference type="InterPro" id="IPR020845">
    <property type="entry name" value="AMP-binding_CS"/>
</dbReference>
<dbReference type="PROSITE" id="PS00455">
    <property type="entry name" value="AMP_BINDING"/>
    <property type="match status" value="1"/>
</dbReference>
<gene>
    <name evidence="5" type="ORF">HH308_19590</name>
</gene>
<feature type="domain" description="AMP-dependent synthetase/ligase" evidence="3">
    <location>
        <begin position="15"/>
        <end position="344"/>
    </location>
</feature>
<dbReference type="GO" id="GO:0031956">
    <property type="term" value="F:medium-chain fatty acid-CoA ligase activity"/>
    <property type="evidence" value="ECO:0007669"/>
    <property type="project" value="TreeGrafter"/>
</dbReference>
<organism evidence="5 6">
    <name type="scientific">Gordonia asplenii</name>
    <dbReference type="NCBI Taxonomy" id="2725283"/>
    <lineage>
        <taxon>Bacteria</taxon>
        <taxon>Bacillati</taxon>
        <taxon>Actinomycetota</taxon>
        <taxon>Actinomycetes</taxon>
        <taxon>Mycobacteriales</taxon>
        <taxon>Gordoniaceae</taxon>
        <taxon>Gordonia</taxon>
    </lineage>
</organism>
<dbReference type="InterPro" id="IPR025110">
    <property type="entry name" value="AMP-bd_C"/>
</dbReference>
<proteinExistence type="inferred from homology"/>
<dbReference type="Gene3D" id="3.40.50.12780">
    <property type="entry name" value="N-terminal domain of ligase-like"/>
    <property type="match status" value="1"/>
</dbReference>
<evidence type="ECO:0000259" key="3">
    <source>
        <dbReference type="Pfam" id="PF00501"/>
    </source>
</evidence>
<evidence type="ECO:0000313" key="6">
    <source>
        <dbReference type="Proteomes" id="UP000550729"/>
    </source>
</evidence>
<evidence type="ECO:0000256" key="1">
    <source>
        <dbReference type="ARBA" id="ARBA00006432"/>
    </source>
</evidence>
<comment type="caution">
    <text evidence="5">The sequence shown here is derived from an EMBL/GenBank/DDBJ whole genome shotgun (WGS) entry which is preliminary data.</text>
</comment>
<dbReference type="FunFam" id="3.30.300.30:FF:000008">
    <property type="entry name" value="2,3-dihydroxybenzoate-AMP ligase"/>
    <property type="match status" value="1"/>
</dbReference>
<accession>A0A848KYX6</accession>
<dbReference type="RefSeq" id="WP_170195931.1">
    <property type="nucleotide sequence ID" value="NZ_JABBNB010000023.1"/>
</dbReference>
<name>A0A848KYX6_9ACTN</name>
<evidence type="ECO:0000313" key="5">
    <source>
        <dbReference type="EMBL" id="NMO03422.1"/>
    </source>
</evidence>
<dbReference type="PRINTS" id="PR00154">
    <property type="entry name" value="AMPBINDING"/>
</dbReference>
<feature type="domain" description="AMP-binding enzyme C-terminal" evidence="4">
    <location>
        <begin position="394"/>
        <end position="469"/>
    </location>
</feature>
<keyword evidence="2 5" id="KW-0436">Ligase</keyword>
<evidence type="ECO:0000256" key="2">
    <source>
        <dbReference type="ARBA" id="ARBA00022598"/>
    </source>
</evidence>
<protein>
    <submittedName>
        <fullName evidence="5">Long-chain fatty acid--CoA ligase</fullName>
    </submittedName>
</protein>
<dbReference type="AlphaFoldDB" id="A0A848KYX6"/>
<comment type="similarity">
    <text evidence="1">Belongs to the ATP-dependent AMP-binding enzyme family.</text>
</comment>
<sequence>MPTLDYLPWLQPDDYAARPWVRDGAQELTYAQFADRVEAVAEQFAEEGVRSGDVVGIMMRNRVELLIAIVAAWRLRAAATPLNPAFTANEAGYQLDDAAAAVVVVDGISLDGRRTIDVADLRREPARTLPAPTTGADDLAMLIYTSGSTGRPKGVMLEHRNIESLTGSLIELNELGVDDHCLLFLPLFHANALFVSFLMPYRSGAQLSILPKFTVDGFVDAVARWRPTFFSGVPAIYAMLVAHAADADLSSVKYAYCGAAPASQELLVAAETTLGFPLLEGYGLTECTCVATTNPMNGQRKVGTVGPAIPGTRVEVVDPDGAILPHGERGEVVIKGGNVMAGYLGRPEATADTVRDGWLHTGDIGILDADGYLRIVDRIKDMIIRGGENIYPKEIENVLAGCAGVLEVAVVGAPDAVLGEVPVAFVAPYPGVEIDVEELRATCYDHLAKFKVPVAFHVLDVIPKNPVGKIDKPTLRTRQELTGTLAGTQKGS</sequence>
<dbReference type="PANTHER" id="PTHR43201:SF5">
    <property type="entry name" value="MEDIUM-CHAIN ACYL-COA LIGASE ACSF2, MITOCHONDRIAL"/>
    <property type="match status" value="1"/>
</dbReference>
<dbReference type="InterPro" id="IPR000873">
    <property type="entry name" value="AMP-dep_synth/lig_dom"/>
</dbReference>
<dbReference type="InterPro" id="IPR042099">
    <property type="entry name" value="ANL_N_sf"/>
</dbReference>
<dbReference type="EMBL" id="JABBNB010000023">
    <property type="protein sequence ID" value="NMO03422.1"/>
    <property type="molecule type" value="Genomic_DNA"/>
</dbReference>
<dbReference type="Gene3D" id="3.30.300.30">
    <property type="match status" value="1"/>
</dbReference>
<dbReference type="SUPFAM" id="SSF56801">
    <property type="entry name" value="Acetyl-CoA synthetase-like"/>
    <property type="match status" value="1"/>
</dbReference>
<dbReference type="InterPro" id="IPR045851">
    <property type="entry name" value="AMP-bd_C_sf"/>
</dbReference>
<dbReference type="Pfam" id="PF13193">
    <property type="entry name" value="AMP-binding_C"/>
    <property type="match status" value="1"/>
</dbReference>
<dbReference type="InterPro" id="IPR020459">
    <property type="entry name" value="AMP-binding"/>
</dbReference>